<organism evidence="1 2">
    <name type="scientific">Malikia granosa</name>
    <dbReference type="NCBI Taxonomy" id="263067"/>
    <lineage>
        <taxon>Bacteria</taxon>
        <taxon>Pseudomonadati</taxon>
        <taxon>Pseudomonadota</taxon>
        <taxon>Betaproteobacteria</taxon>
        <taxon>Burkholderiales</taxon>
        <taxon>Comamonadaceae</taxon>
        <taxon>Malikia</taxon>
    </lineage>
</organism>
<protein>
    <submittedName>
        <fullName evidence="1">Uncharacterized protein</fullName>
    </submittedName>
</protein>
<dbReference type="AlphaFoldDB" id="A0A2S9K4D0"/>
<proteinExistence type="predicted"/>
<sequence>MSELSETLGHLLCEITRARMAADRESVRIARQYAEDDGGLLRHFPVPRMRMPQLELTLPVVVSHIPEGYVTRVAPDMLVSALSANLREALKAQSIHVSTTEIRRIVRADPNLSQGLVSDQLPTQLTEQLHDHTRRLVERQLAKAAKAAGSDQAASASQSAERFKQIAAIIRTEVNRTLDALPQRPIGISVDARTQLVKEANQGGSFCLNLKLNVTEEGLDMLFEEPGQDRPPVLSRLVPE</sequence>
<comment type="caution">
    <text evidence="1">The sequence shown here is derived from an EMBL/GenBank/DDBJ whole genome shotgun (WGS) entry which is preliminary data.</text>
</comment>
<keyword evidence="2" id="KW-1185">Reference proteome</keyword>
<gene>
    <name evidence="1" type="ORF">C6P64_10375</name>
</gene>
<accession>A0A2S9K4D0</accession>
<dbReference type="Proteomes" id="UP000238589">
    <property type="component" value="Unassembled WGS sequence"/>
</dbReference>
<dbReference type="EMBL" id="PVLQ01000032">
    <property type="protein sequence ID" value="PRD65235.1"/>
    <property type="molecule type" value="Genomic_DNA"/>
</dbReference>
<evidence type="ECO:0000313" key="1">
    <source>
        <dbReference type="EMBL" id="PRD65235.1"/>
    </source>
</evidence>
<dbReference type="RefSeq" id="WP_105748494.1">
    <property type="nucleotide sequence ID" value="NZ_PVLQ01000032.1"/>
</dbReference>
<dbReference type="OrthoDB" id="7067605at2"/>
<reference evidence="1 2" key="1">
    <citation type="submission" date="2018-03" db="EMBL/GenBank/DDBJ databases">
        <title>Comparative genomics illustrates the genes involved in a hyperalkaliphilic mechanisms of Serpentinomonas isolated from highly-alkaline calcium-rich serpentinized springs.</title>
        <authorList>
            <person name="Suzuki S."/>
            <person name="Ishii S."/>
            <person name="Walworth N."/>
            <person name="Bird L."/>
            <person name="Kuenen J.G."/>
            <person name="Nealson K.H."/>
        </authorList>
    </citation>
    <scope>NUCLEOTIDE SEQUENCE [LARGE SCALE GENOMIC DNA]</scope>
    <source>
        <strain evidence="1 2">P1</strain>
    </source>
</reference>
<name>A0A2S9K4D0_9BURK</name>
<evidence type="ECO:0000313" key="2">
    <source>
        <dbReference type="Proteomes" id="UP000238589"/>
    </source>
</evidence>